<keyword evidence="6" id="KW-1185">Reference proteome</keyword>
<keyword evidence="3" id="KW-0378">Hydrolase</keyword>
<protein>
    <submittedName>
        <fullName evidence="5">Uncharacterized protein</fullName>
    </submittedName>
</protein>
<evidence type="ECO:0000256" key="4">
    <source>
        <dbReference type="ARBA" id="ARBA00023180"/>
    </source>
</evidence>
<evidence type="ECO:0000256" key="3">
    <source>
        <dbReference type="ARBA" id="ARBA00022801"/>
    </source>
</evidence>
<accession>A0AAW1JMY5</accession>
<evidence type="ECO:0000256" key="1">
    <source>
        <dbReference type="ARBA" id="ARBA00008668"/>
    </source>
</evidence>
<dbReference type="InterPro" id="IPR001087">
    <property type="entry name" value="GDSL"/>
</dbReference>
<name>A0AAW1JMY5_SAPOF</name>
<dbReference type="SUPFAM" id="SSF52266">
    <property type="entry name" value="SGNH hydrolase"/>
    <property type="match status" value="1"/>
</dbReference>
<dbReference type="PANTHER" id="PTHR22835:SF517">
    <property type="entry name" value="GDSL-LIKE LIPASE_ACYLHYDROLASE FAMILY PROTEIN, EXPRESSED"/>
    <property type="match status" value="1"/>
</dbReference>
<evidence type="ECO:0000256" key="2">
    <source>
        <dbReference type="ARBA" id="ARBA00022729"/>
    </source>
</evidence>
<reference evidence="5" key="1">
    <citation type="submission" date="2024-03" db="EMBL/GenBank/DDBJ databases">
        <title>WGS assembly of Saponaria officinalis var. Norfolk2.</title>
        <authorList>
            <person name="Jenkins J."/>
            <person name="Shu S."/>
            <person name="Grimwood J."/>
            <person name="Barry K."/>
            <person name="Goodstein D."/>
            <person name="Schmutz J."/>
            <person name="Leebens-Mack J."/>
            <person name="Osbourn A."/>
        </authorList>
    </citation>
    <scope>NUCLEOTIDE SEQUENCE [LARGE SCALE GENOMIC DNA]</scope>
    <source>
        <strain evidence="5">JIC</strain>
    </source>
</reference>
<gene>
    <name evidence="5" type="ORF">RND81_07G061600</name>
</gene>
<organism evidence="5 6">
    <name type="scientific">Saponaria officinalis</name>
    <name type="common">Common soapwort</name>
    <name type="synonym">Lychnis saponaria</name>
    <dbReference type="NCBI Taxonomy" id="3572"/>
    <lineage>
        <taxon>Eukaryota</taxon>
        <taxon>Viridiplantae</taxon>
        <taxon>Streptophyta</taxon>
        <taxon>Embryophyta</taxon>
        <taxon>Tracheophyta</taxon>
        <taxon>Spermatophyta</taxon>
        <taxon>Magnoliopsida</taxon>
        <taxon>eudicotyledons</taxon>
        <taxon>Gunneridae</taxon>
        <taxon>Pentapetalae</taxon>
        <taxon>Caryophyllales</taxon>
        <taxon>Caryophyllaceae</taxon>
        <taxon>Caryophylleae</taxon>
        <taxon>Saponaria</taxon>
    </lineage>
</organism>
<dbReference type="Pfam" id="PF00657">
    <property type="entry name" value="Lipase_GDSL"/>
    <property type="match status" value="1"/>
</dbReference>
<evidence type="ECO:0000313" key="6">
    <source>
        <dbReference type="Proteomes" id="UP001443914"/>
    </source>
</evidence>
<evidence type="ECO:0000313" key="5">
    <source>
        <dbReference type="EMBL" id="KAK9705499.1"/>
    </source>
</evidence>
<dbReference type="Gene3D" id="3.40.50.1110">
    <property type="entry name" value="SGNH hydrolase"/>
    <property type="match status" value="1"/>
</dbReference>
<keyword evidence="2" id="KW-0732">Signal</keyword>
<dbReference type="InterPro" id="IPR035669">
    <property type="entry name" value="SGNH_plant_lipase-like"/>
</dbReference>
<dbReference type="EMBL" id="JBDFQZ010000007">
    <property type="protein sequence ID" value="KAK9705499.1"/>
    <property type="molecule type" value="Genomic_DNA"/>
</dbReference>
<dbReference type="CDD" id="cd01837">
    <property type="entry name" value="SGNH_plant_lipase_like"/>
    <property type="match status" value="1"/>
</dbReference>
<dbReference type="Proteomes" id="UP001443914">
    <property type="component" value="Unassembled WGS sequence"/>
</dbReference>
<comment type="similarity">
    <text evidence="1">Belongs to the 'GDSL' lipolytic enzyme family.</text>
</comment>
<comment type="caution">
    <text evidence="5">The sequence shown here is derived from an EMBL/GenBank/DDBJ whole genome shotgun (WGS) entry which is preliminary data.</text>
</comment>
<keyword evidence="4" id="KW-0325">Glycoprotein</keyword>
<proteinExistence type="inferred from homology"/>
<dbReference type="InterPro" id="IPR036514">
    <property type="entry name" value="SGNH_hydro_sf"/>
</dbReference>
<dbReference type="GO" id="GO:0016788">
    <property type="term" value="F:hydrolase activity, acting on ester bonds"/>
    <property type="evidence" value="ECO:0007669"/>
    <property type="project" value="InterPro"/>
</dbReference>
<dbReference type="PANTHER" id="PTHR22835">
    <property type="entry name" value="ZINC FINGER FYVE DOMAIN CONTAINING PROTEIN"/>
    <property type="match status" value="1"/>
</dbReference>
<dbReference type="AlphaFoldDB" id="A0AAW1JMY5"/>
<sequence length="316" mass="36042">MKCAYWPYGESFFHKPTGRCSDGLIMIDYFATYLKLPLIDAYLNKDGNFTQGVNFAVGGATALNTSVLKLKYNLTAITNLSLSVQLDWFKSHLYSYYVDDKSDWRDKISKRLFIMGSIGSNDYNIAFLQGKTLPDLYEMVPHVVQAIQLVVEEIIRLGATQIAIPGNIPVGCIPMYLSLFKKNDSNIYDELKCLKQHNTHAQFHNHQLQKNVVNLQKRYPNVSIVYLDYYEAFREIFQHANLFGFDETATREACCGTSDDEYKVNADVFCGNKGVPVCENPDEHISWDGTHLTQHTYHALVKHLMPSLNRGIKNVK</sequence>